<dbReference type="AlphaFoldDB" id="A0A0F0CP44"/>
<accession>A0A0F0CP44</accession>
<dbReference type="PANTHER" id="PTHR23419:SF8">
    <property type="entry name" value="FI09726P"/>
    <property type="match status" value="1"/>
</dbReference>
<protein>
    <submittedName>
        <fullName evidence="2">Divalent ion tolerance protein, CutA1</fullName>
    </submittedName>
</protein>
<comment type="caution">
    <text evidence="2">The sequence shown here is derived from an EMBL/GenBank/DDBJ whole genome shotgun (WGS) entry which is preliminary data.</text>
</comment>
<dbReference type="InterPro" id="IPR004323">
    <property type="entry name" value="Ion_tolerance_CutA"/>
</dbReference>
<dbReference type="GO" id="GO:0010038">
    <property type="term" value="P:response to metal ion"/>
    <property type="evidence" value="ECO:0007669"/>
    <property type="project" value="InterPro"/>
</dbReference>
<evidence type="ECO:0000313" key="2">
    <source>
        <dbReference type="EMBL" id="KJJ83286.1"/>
    </source>
</evidence>
<dbReference type="Pfam" id="PF03091">
    <property type="entry name" value="CutA1"/>
    <property type="match status" value="1"/>
</dbReference>
<reference evidence="2 3" key="1">
    <citation type="submission" date="2015-02" db="EMBL/GenBank/DDBJ databases">
        <title>Single-cell genomics of uncultivated deep-branching MTB reveals a conserved set of magnetosome genes.</title>
        <authorList>
            <person name="Kolinko S."/>
            <person name="Richter M."/>
            <person name="Glockner F.O."/>
            <person name="Brachmann A."/>
            <person name="Schuler D."/>
        </authorList>
    </citation>
    <scope>NUCLEOTIDE SEQUENCE [LARGE SCALE GENOMIC DNA]</scope>
    <source>
        <strain evidence="2">SKK-01</strain>
    </source>
</reference>
<name>A0A0F0CP44_9BACT</name>
<sequence length="107" mass="12292">MKEKLCVIYVTVPNKNLGLKIARELVSKKLSACVNIYGGVTSVYRYNGKIQEDNELVIFIKTRKSLFKKIEKEIKNFHTYECPCIIELPVGGSYGPFKKWVENETKS</sequence>
<proteinExistence type="inferred from homology"/>
<dbReference type="SUPFAM" id="SSF54913">
    <property type="entry name" value="GlnB-like"/>
    <property type="match status" value="1"/>
</dbReference>
<dbReference type="InterPro" id="IPR015867">
    <property type="entry name" value="N-reg_PII/ATP_PRibTrfase_C"/>
</dbReference>
<dbReference type="Gene3D" id="3.30.70.120">
    <property type="match status" value="1"/>
</dbReference>
<keyword evidence="3" id="KW-1185">Reference proteome</keyword>
<organism evidence="2 3">
    <name type="scientific">Candidatus Omnitrophus magneticus</name>
    <dbReference type="NCBI Taxonomy" id="1609969"/>
    <lineage>
        <taxon>Bacteria</taxon>
        <taxon>Pseudomonadati</taxon>
        <taxon>Candidatus Omnitrophota</taxon>
        <taxon>Candidatus Omnitrophus</taxon>
    </lineage>
</organism>
<dbReference type="GO" id="GO:0005507">
    <property type="term" value="F:copper ion binding"/>
    <property type="evidence" value="ECO:0007669"/>
    <property type="project" value="TreeGrafter"/>
</dbReference>
<comment type="similarity">
    <text evidence="1">Belongs to the CutA family.</text>
</comment>
<dbReference type="PANTHER" id="PTHR23419">
    <property type="entry name" value="DIVALENT CATION TOLERANCE CUTA-RELATED"/>
    <property type="match status" value="1"/>
</dbReference>
<gene>
    <name evidence="2" type="ORF">OMAG_002830</name>
</gene>
<dbReference type="EMBL" id="JYNY01000626">
    <property type="protein sequence ID" value="KJJ83286.1"/>
    <property type="molecule type" value="Genomic_DNA"/>
</dbReference>
<evidence type="ECO:0000313" key="3">
    <source>
        <dbReference type="Proteomes" id="UP000033428"/>
    </source>
</evidence>
<dbReference type="Proteomes" id="UP000033428">
    <property type="component" value="Unassembled WGS sequence"/>
</dbReference>
<dbReference type="InterPro" id="IPR011322">
    <property type="entry name" value="N-reg_PII-like_a/b"/>
</dbReference>
<evidence type="ECO:0000256" key="1">
    <source>
        <dbReference type="ARBA" id="ARBA00010169"/>
    </source>
</evidence>